<dbReference type="EMBL" id="CP002382">
    <property type="protein sequence ID" value="AEP08390.1"/>
    <property type="molecule type" value="Genomic_DNA"/>
</dbReference>
<feature type="region of interest" description="Disordered" evidence="1">
    <location>
        <begin position="23"/>
        <end position="47"/>
    </location>
</feature>
<dbReference type="KEGG" id="mai:MICA_42"/>
<accession>G2KLF4</accession>
<reference evidence="2 3" key="1">
    <citation type="journal article" date="2011" name="BMC Genomics">
        <title>Genomic insights into an obligate epibiotic bacterial predator: Micavibrio aeruginosavorus ARL-13.</title>
        <authorList>
            <person name="Wang Z."/>
            <person name="Kadouri D."/>
            <person name="Wu M."/>
        </authorList>
    </citation>
    <scope>NUCLEOTIDE SEQUENCE [LARGE SCALE GENOMIC DNA]</scope>
    <source>
        <strain evidence="2 3">ARL-13</strain>
    </source>
</reference>
<proteinExistence type="predicted"/>
<evidence type="ECO:0000313" key="2">
    <source>
        <dbReference type="EMBL" id="AEP08390.1"/>
    </source>
</evidence>
<name>G2KLF4_MICAA</name>
<dbReference type="AlphaFoldDB" id="G2KLF4"/>
<dbReference type="STRING" id="856793.MICA_42"/>
<protein>
    <submittedName>
        <fullName evidence="2">Uncharacterized protein</fullName>
    </submittedName>
</protein>
<organism evidence="2 3">
    <name type="scientific">Micavibrio aeruginosavorus (strain ARL-13)</name>
    <dbReference type="NCBI Taxonomy" id="856793"/>
    <lineage>
        <taxon>Bacteria</taxon>
        <taxon>Pseudomonadati</taxon>
        <taxon>Bdellovibrionota</taxon>
        <taxon>Bdellovibrionia</taxon>
        <taxon>Bdellovibrionales</taxon>
        <taxon>Pseudobdellovibrionaceae</taxon>
        <taxon>Micavibrio</taxon>
    </lineage>
</organism>
<dbReference type="Proteomes" id="UP000009286">
    <property type="component" value="Chromosome"/>
</dbReference>
<sequence length="47" mass="5679">MWRFCHIEKLLLFFNVIKQSTHHRHSRESGNPWDFGDAHNGFPLSRE</sequence>
<evidence type="ECO:0000256" key="1">
    <source>
        <dbReference type="SAM" id="MobiDB-lite"/>
    </source>
</evidence>
<keyword evidence="3" id="KW-1185">Reference proteome</keyword>
<evidence type="ECO:0000313" key="3">
    <source>
        <dbReference type="Proteomes" id="UP000009286"/>
    </source>
</evidence>
<gene>
    <name evidence="2" type="ordered locus">MICA_42</name>
</gene>
<dbReference type="HOGENOM" id="CLU_3170178_0_0_5"/>